<comment type="similarity">
    <text evidence="1 4">Belongs to the glycosyl hydrolase 28 family.</text>
</comment>
<dbReference type="Proteomes" id="UP000291485">
    <property type="component" value="Unassembled WGS sequence"/>
</dbReference>
<dbReference type="PANTHER" id="PTHR31339:SF9">
    <property type="entry name" value="PLASMIN AND FIBRONECTIN-BINDING PROTEIN A"/>
    <property type="match status" value="1"/>
</dbReference>
<dbReference type="AlphaFoldDB" id="A0A4R0NWG4"/>
<evidence type="ECO:0000256" key="1">
    <source>
        <dbReference type="ARBA" id="ARBA00008834"/>
    </source>
</evidence>
<dbReference type="GO" id="GO:0004650">
    <property type="term" value="F:polygalacturonase activity"/>
    <property type="evidence" value="ECO:0007669"/>
    <property type="project" value="InterPro"/>
</dbReference>
<evidence type="ECO:0000313" key="6">
    <source>
        <dbReference type="Proteomes" id="UP000291485"/>
    </source>
</evidence>
<dbReference type="RefSeq" id="WP_131560682.1">
    <property type="nucleotide sequence ID" value="NZ_SJSN01000013.1"/>
</dbReference>
<keyword evidence="2 4" id="KW-0378">Hydrolase</keyword>
<keyword evidence="3 4" id="KW-0326">Glycosidase</keyword>
<dbReference type="PROSITE" id="PS00502">
    <property type="entry name" value="POLYGALACTURONASE"/>
    <property type="match status" value="1"/>
</dbReference>
<name>A0A4R0NWG4_9SPHI</name>
<reference evidence="5 6" key="1">
    <citation type="submission" date="2019-02" db="EMBL/GenBank/DDBJ databases">
        <title>Pedobacter sp. RP-3-11 sp. nov., isolated from Arctic soil.</title>
        <authorList>
            <person name="Dahal R.H."/>
        </authorList>
    </citation>
    <scope>NUCLEOTIDE SEQUENCE [LARGE SCALE GENOMIC DNA]</scope>
    <source>
        <strain evidence="5 6">RP-3-11</strain>
    </source>
</reference>
<dbReference type="InterPro" id="IPR011050">
    <property type="entry name" value="Pectin_lyase_fold/virulence"/>
</dbReference>
<evidence type="ECO:0000256" key="3">
    <source>
        <dbReference type="ARBA" id="ARBA00023295"/>
    </source>
</evidence>
<dbReference type="Pfam" id="PF00295">
    <property type="entry name" value="Glyco_hydro_28"/>
    <property type="match status" value="1"/>
</dbReference>
<dbReference type="InterPro" id="IPR000743">
    <property type="entry name" value="Glyco_hydro_28"/>
</dbReference>
<dbReference type="Gene3D" id="2.160.20.10">
    <property type="entry name" value="Single-stranded right-handed beta-helix, Pectin lyase-like"/>
    <property type="match status" value="1"/>
</dbReference>
<dbReference type="Gene3D" id="2.60.40.10">
    <property type="entry name" value="Immunoglobulins"/>
    <property type="match status" value="1"/>
</dbReference>
<keyword evidence="6" id="KW-1185">Reference proteome</keyword>
<dbReference type="InterPro" id="IPR013783">
    <property type="entry name" value="Ig-like_fold"/>
</dbReference>
<comment type="caution">
    <text evidence="5">The sequence shown here is derived from an EMBL/GenBank/DDBJ whole genome shotgun (WGS) entry which is preliminary data.</text>
</comment>
<sequence length="514" mass="56528">MIKTKFLKISAAAVLISIVICHSFTSFAKSNYKFNLLIAPGSLSENSITLLWDKQYDAEKVIYEVYLNGKIFGTTTKTNFTATQLLANTDYIAEVKLKGNKTSNKLNTVRFKTNSTGKIFNILDYGAKADASINTKEIQATINACSKGGTVYIPKGKFISGALFLKSDMTLYIEDGGILKGSVSTDDYLPMILNRFEGWEMKTYASLLNAGKLNRYGSYNVKNLRITGKGTIMGGGKKLGDAMTKANGIRSRGRLICLMNCQNVNLSNLTITEPPCWTIHYIYSDKITCDGLSIITTNIRYGDGIDPDSSTDSYIFNCVFDTGDDCIAIKSGKNPEGYFIAKPTKNVRITDCDFKRGHGISIGSEMSGGVSNVLVQDCKAGKLLHGMQIKATKDRGGYVRNVTVSDCQLMQITIFSAVNYNNDGEAAPEIPKFENFEFKNIDMSMAIANSPVININGFKDPKHRLKNVIFSNILLPENAKVVVNDAVKINFNNVKSVAGIKPGYKVTNGFEMRY</sequence>
<dbReference type="InterPro" id="IPR012334">
    <property type="entry name" value="Pectin_lyas_fold"/>
</dbReference>
<dbReference type="SUPFAM" id="SSF51126">
    <property type="entry name" value="Pectin lyase-like"/>
    <property type="match status" value="1"/>
</dbReference>
<gene>
    <name evidence="5" type="ORF">EZ449_16075</name>
</gene>
<dbReference type="PANTHER" id="PTHR31339">
    <property type="entry name" value="PECTIN LYASE-RELATED"/>
    <property type="match status" value="1"/>
</dbReference>
<dbReference type="EMBL" id="SJSN01000013">
    <property type="protein sequence ID" value="TCD05607.1"/>
    <property type="molecule type" value="Genomic_DNA"/>
</dbReference>
<protein>
    <submittedName>
        <fullName evidence="5">Glycoside hydrolase family 28 protein</fullName>
    </submittedName>
</protein>
<evidence type="ECO:0000256" key="4">
    <source>
        <dbReference type="RuleBase" id="RU361169"/>
    </source>
</evidence>
<evidence type="ECO:0000313" key="5">
    <source>
        <dbReference type="EMBL" id="TCD05607.1"/>
    </source>
</evidence>
<accession>A0A4R0NWG4</accession>
<dbReference type="InterPro" id="IPR051801">
    <property type="entry name" value="GH28_Enzymes"/>
</dbReference>
<dbReference type="OrthoDB" id="9795222at2"/>
<organism evidence="5 6">
    <name type="scientific">Pedobacter frigidisoli</name>
    <dbReference type="NCBI Taxonomy" id="2530455"/>
    <lineage>
        <taxon>Bacteria</taxon>
        <taxon>Pseudomonadati</taxon>
        <taxon>Bacteroidota</taxon>
        <taxon>Sphingobacteriia</taxon>
        <taxon>Sphingobacteriales</taxon>
        <taxon>Sphingobacteriaceae</taxon>
        <taxon>Pedobacter</taxon>
    </lineage>
</organism>
<evidence type="ECO:0000256" key="2">
    <source>
        <dbReference type="ARBA" id="ARBA00022801"/>
    </source>
</evidence>
<dbReference type="GO" id="GO:0005975">
    <property type="term" value="P:carbohydrate metabolic process"/>
    <property type="evidence" value="ECO:0007669"/>
    <property type="project" value="InterPro"/>
</dbReference>
<proteinExistence type="inferred from homology"/>